<dbReference type="AlphaFoldDB" id="A0A9X3FHU5"/>
<keyword evidence="2" id="KW-1185">Reference proteome</keyword>
<gene>
    <name evidence="1" type="ORF">OU798_21630</name>
</gene>
<evidence type="ECO:0000313" key="2">
    <source>
        <dbReference type="Proteomes" id="UP001145087"/>
    </source>
</evidence>
<organism evidence="1 2">
    <name type="scientific">Draconibacterium aestuarii</name>
    <dbReference type="NCBI Taxonomy" id="2998507"/>
    <lineage>
        <taxon>Bacteria</taxon>
        <taxon>Pseudomonadati</taxon>
        <taxon>Bacteroidota</taxon>
        <taxon>Bacteroidia</taxon>
        <taxon>Marinilabiliales</taxon>
        <taxon>Prolixibacteraceae</taxon>
        <taxon>Draconibacterium</taxon>
    </lineage>
</organism>
<dbReference type="EMBL" id="JAPOHD010000065">
    <property type="protein sequence ID" value="MCY1722963.1"/>
    <property type="molecule type" value="Genomic_DNA"/>
</dbReference>
<comment type="caution">
    <text evidence="1">The sequence shown here is derived from an EMBL/GenBank/DDBJ whole genome shotgun (WGS) entry which is preliminary data.</text>
</comment>
<protein>
    <submittedName>
        <fullName evidence="1">Uncharacterized protein</fullName>
    </submittedName>
</protein>
<evidence type="ECO:0000313" key="1">
    <source>
        <dbReference type="EMBL" id="MCY1722963.1"/>
    </source>
</evidence>
<reference evidence="1" key="1">
    <citation type="submission" date="2022-11" db="EMBL/GenBank/DDBJ databases">
        <title>Marilongibacter aestuarii gen. nov., sp. nov., isolated from tidal flat sediment.</title>
        <authorList>
            <person name="Jiayan W."/>
        </authorList>
    </citation>
    <scope>NUCLEOTIDE SEQUENCE</scope>
    <source>
        <strain evidence="1">Z1-6</strain>
    </source>
</reference>
<dbReference type="Proteomes" id="UP001145087">
    <property type="component" value="Unassembled WGS sequence"/>
</dbReference>
<sequence>MAVALVAIAMLGMAIQILLKKGGKFPNTHVGGNKYLKSQGIHCATTQDKLAQRDARKQMKFKSLHLANNSETDN</sequence>
<proteinExistence type="predicted"/>
<dbReference type="RefSeq" id="WP_343335288.1">
    <property type="nucleotide sequence ID" value="NZ_JAPOHD010000065.1"/>
</dbReference>
<name>A0A9X3FHU5_9BACT</name>
<accession>A0A9X3FHU5</accession>